<name>A0ABD0V5S9_DENTH</name>
<gene>
    <name evidence="1" type="ORF">M5K25_009438</name>
</gene>
<keyword evidence="2" id="KW-1185">Reference proteome</keyword>
<organism evidence="1 2">
    <name type="scientific">Dendrobium thyrsiflorum</name>
    <name type="common">Pinecone-like raceme dendrobium</name>
    <name type="synonym">Orchid</name>
    <dbReference type="NCBI Taxonomy" id="117978"/>
    <lineage>
        <taxon>Eukaryota</taxon>
        <taxon>Viridiplantae</taxon>
        <taxon>Streptophyta</taxon>
        <taxon>Embryophyta</taxon>
        <taxon>Tracheophyta</taxon>
        <taxon>Spermatophyta</taxon>
        <taxon>Magnoliopsida</taxon>
        <taxon>Liliopsida</taxon>
        <taxon>Asparagales</taxon>
        <taxon>Orchidaceae</taxon>
        <taxon>Epidendroideae</taxon>
        <taxon>Malaxideae</taxon>
        <taxon>Dendrobiinae</taxon>
        <taxon>Dendrobium</taxon>
    </lineage>
</organism>
<evidence type="ECO:0000313" key="2">
    <source>
        <dbReference type="Proteomes" id="UP001552299"/>
    </source>
</evidence>
<dbReference type="AlphaFoldDB" id="A0ABD0V5S9"/>
<protein>
    <submittedName>
        <fullName evidence="1">Uncharacterized protein</fullName>
    </submittedName>
</protein>
<dbReference type="EMBL" id="JANQDX010000008">
    <property type="protein sequence ID" value="KAL0920313.1"/>
    <property type="molecule type" value="Genomic_DNA"/>
</dbReference>
<dbReference type="Proteomes" id="UP001552299">
    <property type="component" value="Unassembled WGS sequence"/>
</dbReference>
<accession>A0ABD0V5S9</accession>
<sequence length="61" mass="6675">MKSAESVQLIEEMVVVCGFQVIFGGGYDGGDYEKNGGFEVKTIKRKLLQLGGALKRDIFGF</sequence>
<comment type="caution">
    <text evidence="1">The sequence shown here is derived from an EMBL/GenBank/DDBJ whole genome shotgun (WGS) entry which is preliminary data.</text>
</comment>
<evidence type="ECO:0000313" key="1">
    <source>
        <dbReference type="EMBL" id="KAL0920313.1"/>
    </source>
</evidence>
<reference evidence="1 2" key="1">
    <citation type="journal article" date="2024" name="Plant Biotechnol. J.">
        <title>Dendrobium thyrsiflorum genome and its molecular insights into genes involved in important horticultural traits.</title>
        <authorList>
            <person name="Chen B."/>
            <person name="Wang J.Y."/>
            <person name="Zheng P.J."/>
            <person name="Li K.L."/>
            <person name="Liang Y.M."/>
            <person name="Chen X.F."/>
            <person name="Zhang C."/>
            <person name="Zhao X."/>
            <person name="He X."/>
            <person name="Zhang G.Q."/>
            <person name="Liu Z.J."/>
            <person name="Xu Q."/>
        </authorList>
    </citation>
    <scope>NUCLEOTIDE SEQUENCE [LARGE SCALE GENOMIC DNA]</scope>
    <source>
        <strain evidence="1">GZMU011</strain>
    </source>
</reference>
<proteinExistence type="predicted"/>